<dbReference type="EC" id="3.2.2.-" evidence="2"/>
<comment type="similarity">
    <text evidence="1">Belongs to the LOG family.</text>
</comment>
<dbReference type="RefSeq" id="WP_379912312.1">
    <property type="nucleotide sequence ID" value="NZ_JBHSWE010000001.1"/>
</dbReference>
<dbReference type="EMBL" id="JBHSWE010000001">
    <property type="protein sequence ID" value="MFC6673706.1"/>
    <property type="molecule type" value="Genomic_DNA"/>
</dbReference>
<keyword evidence="2" id="KW-0378">Hydrolase</keyword>
<dbReference type="Gene3D" id="3.40.50.450">
    <property type="match status" value="1"/>
</dbReference>
<dbReference type="GO" id="GO:0016798">
    <property type="term" value="F:hydrolase activity, acting on glycosyl bonds"/>
    <property type="evidence" value="ECO:0007669"/>
    <property type="project" value="UniProtKB-KW"/>
</dbReference>
<evidence type="ECO:0000313" key="2">
    <source>
        <dbReference type="EMBL" id="MFC6673706.1"/>
    </source>
</evidence>
<gene>
    <name evidence="2" type="ORF">ACFQDL_29175</name>
</gene>
<organism evidence="2 3">
    <name type="scientific">Marinobacterium aestuariivivens</name>
    <dbReference type="NCBI Taxonomy" id="1698799"/>
    <lineage>
        <taxon>Bacteria</taxon>
        <taxon>Pseudomonadati</taxon>
        <taxon>Pseudomonadota</taxon>
        <taxon>Gammaproteobacteria</taxon>
        <taxon>Oceanospirillales</taxon>
        <taxon>Oceanospirillaceae</taxon>
        <taxon>Marinobacterium</taxon>
    </lineage>
</organism>
<proteinExistence type="inferred from homology"/>
<accession>A0ABW2A866</accession>
<dbReference type="SUPFAM" id="SSF102405">
    <property type="entry name" value="MCP/YpsA-like"/>
    <property type="match status" value="1"/>
</dbReference>
<dbReference type="PANTHER" id="PTHR31223:SF70">
    <property type="entry name" value="LOG FAMILY PROTEIN YJL055W"/>
    <property type="match status" value="1"/>
</dbReference>
<dbReference type="PANTHER" id="PTHR31223">
    <property type="entry name" value="LOG FAMILY PROTEIN YJL055W"/>
    <property type="match status" value="1"/>
</dbReference>
<name>A0ABW2A866_9GAMM</name>
<sequence length="77" mass="7928">MRLAVFCGSADGRSGSRYKEAAYHLGRLLAERNIELVYGGARVGLMGAVASGASVPAAGWSGCCQRVLPNASSLILS</sequence>
<comment type="caution">
    <text evidence="2">The sequence shown here is derived from an EMBL/GenBank/DDBJ whole genome shotgun (WGS) entry which is preliminary data.</text>
</comment>
<protein>
    <submittedName>
        <fullName evidence="2">LOG family protein</fullName>
        <ecNumber evidence="2">3.2.2.-</ecNumber>
    </submittedName>
</protein>
<dbReference type="Pfam" id="PF18306">
    <property type="entry name" value="LDcluster4"/>
    <property type="match status" value="1"/>
</dbReference>
<keyword evidence="3" id="KW-1185">Reference proteome</keyword>
<dbReference type="InterPro" id="IPR041164">
    <property type="entry name" value="LDcluster4"/>
</dbReference>
<keyword evidence="2" id="KW-0326">Glycosidase</keyword>
<reference evidence="3" key="1">
    <citation type="journal article" date="2019" name="Int. J. Syst. Evol. Microbiol.">
        <title>The Global Catalogue of Microorganisms (GCM) 10K type strain sequencing project: providing services to taxonomists for standard genome sequencing and annotation.</title>
        <authorList>
            <consortium name="The Broad Institute Genomics Platform"/>
            <consortium name="The Broad Institute Genome Sequencing Center for Infectious Disease"/>
            <person name="Wu L."/>
            <person name="Ma J."/>
        </authorList>
    </citation>
    <scope>NUCLEOTIDE SEQUENCE [LARGE SCALE GENOMIC DNA]</scope>
    <source>
        <strain evidence="3">NBRC 111756</strain>
    </source>
</reference>
<evidence type="ECO:0000256" key="1">
    <source>
        <dbReference type="ARBA" id="ARBA00006763"/>
    </source>
</evidence>
<evidence type="ECO:0000313" key="3">
    <source>
        <dbReference type="Proteomes" id="UP001596422"/>
    </source>
</evidence>
<dbReference type="Proteomes" id="UP001596422">
    <property type="component" value="Unassembled WGS sequence"/>
</dbReference>